<dbReference type="InterPro" id="IPR001962">
    <property type="entry name" value="Asn_synthase"/>
</dbReference>
<dbReference type="GO" id="GO:0005829">
    <property type="term" value="C:cytosol"/>
    <property type="evidence" value="ECO:0007669"/>
    <property type="project" value="TreeGrafter"/>
</dbReference>
<protein>
    <recommendedName>
        <fullName evidence="3">Asparagine synthetase domain-containing protein</fullName>
    </recommendedName>
</protein>
<dbReference type="GO" id="GO:0006529">
    <property type="term" value="P:asparagine biosynthetic process"/>
    <property type="evidence" value="ECO:0007669"/>
    <property type="project" value="InterPro"/>
</dbReference>
<dbReference type="Pfam" id="PF00733">
    <property type="entry name" value="Asn_synthase"/>
    <property type="match status" value="1"/>
</dbReference>
<dbReference type="GO" id="GO:0005524">
    <property type="term" value="F:ATP binding"/>
    <property type="evidence" value="ECO:0007669"/>
    <property type="project" value="UniProtKB-KW"/>
</dbReference>
<dbReference type="PANTHER" id="PTHR11772:SF48">
    <property type="entry name" value="ASPARAGINE SYNTHETASE [GLUTAMINE-HYDROLYZING] 1"/>
    <property type="match status" value="1"/>
</dbReference>
<accession>A0AAD5C0E0</accession>
<dbReference type="PANTHER" id="PTHR11772">
    <property type="entry name" value="ASPARAGINE SYNTHETASE"/>
    <property type="match status" value="1"/>
</dbReference>
<dbReference type="InterPro" id="IPR014729">
    <property type="entry name" value="Rossmann-like_a/b/a_fold"/>
</dbReference>
<reference evidence="4" key="1">
    <citation type="submission" date="2022-06" db="EMBL/GenBank/DDBJ databases">
        <title>Uncovering the hologenomic basis of an extraordinary plant invasion.</title>
        <authorList>
            <person name="Bieker V.C."/>
            <person name="Martin M.D."/>
            <person name="Gilbert T."/>
            <person name="Hodgins K."/>
            <person name="Battlay P."/>
            <person name="Petersen B."/>
            <person name="Wilson J."/>
        </authorList>
    </citation>
    <scope>NUCLEOTIDE SEQUENCE</scope>
    <source>
        <strain evidence="4">AA19_3_7</strain>
        <tissue evidence="4">Leaf</tissue>
    </source>
</reference>
<dbReference type="EMBL" id="JAMZMK010010349">
    <property type="protein sequence ID" value="KAI7731978.1"/>
    <property type="molecule type" value="Genomic_DNA"/>
</dbReference>
<organism evidence="4 5">
    <name type="scientific">Ambrosia artemisiifolia</name>
    <name type="common">Common ragweed</name>
    <dbReference type="NCBI Taxonomy" id="4212"/>
    <lineage>
        <taxon>Eukaryota</taxon>
        <taxon>Viridiplantae</taxon>
        <taxon>Streptophyta</taxon>
        <taxon>Embryophyta</taxon>
        <taxon>Tracheophyta</taxon>
        <taxon>Spermatophyta</taxon>
        <taxon>Magnoliopsida</taxon>
        <taxon>eudicotyledons</taxon>
        <taxon>Gunneridae</taxon>
        <taxon>Pentapetalae</taxon>
        <taxon>asterids</taxon>
        <taxon>campanulids</taxon>
        <taxon>Asterales</taxon>
        <taxon>Asteraceae</taxon>
        <taxon>Asteroideae</taxon>
        <taxon>Heliantheae alliance</taxon>
        <taxon>Heliantheae</taxon>
        <taxon>Ambrosia</taxon>
    </lineage>
</organism>
<keyword evidence="1" id="KW-0547">Nucleotide-binding</keyword>
<proteinExistence type="predicted"/>
<keyword evidence="5" id="KW-1185">Reference proteome</keyword>
<sequence>CVDQYNNYLDRGDTFSFNLVLDGIHAIETYDVTTVRASATMFLMARKIKSLGVKMVISGEGADEIFGGYLYFHKAPNKGRKIKAIHLHDCLRANKSTFAWDVEAGVPLIDKEFINVVMSIDPEMKMIDMEKNRIEKWTLRKAFDDEDHPYLPKVSAFHSWINGPKSHAEVHVVQAACTTDKAIEWDAAWSNHLDPSGRAAFGVHDSAYELNRGPDTNATKIVEDEQMMMDTTVPELTIGS</sequence>
<dbReference type="GO" id="GO:0004066">
    <property type="term" value="F:asparagine synthase (glutamine-hydrolyzing) activity"/>
    <property type="evidence" value="ECO:0007669"/>
    <property type="project" value="InterPro"/>
</dbReference>
<feature type="non-terminal residue" evidence="4">
    <location>
        <position position="240"/>
    </location>
</feature>
<evidence type="ECO:0000313" key="5">
    <source>
        <dbReference type="Proteomes" id="UP001206925"/>
    </source>
</evidence>
<keyword evidence="2" id="KW-0067">ATP-binding</keyword>
<evidence type="ECO:0000256" key="1">
    <source>
        <dbReference type="ARBA" id="ARBA00022741"/>
    </source>
</evidence>
<evidence type="ECO:0000313" key="4">
    <source>
        <dbReference type="EMBL" id="KAI7731978.1"/>
    </source>
</evidence>
<gene>
    <name evidence="4" type="ORF">M8C21_004268</name>
</gene>
<dbReference type="SUPFAM" id="SSF52402">
    <property type="entry name" value="Adenine nucleotide alpha hydrolases-like"/>
    <property type="match status" value="1"/>
</dbReference>
<dbReference type="AlphaFoldDB" id="A0AAD5C0E0"/>
<comment type="caution">
    <text evidence="4">The sequence shown here is derived from an EMBL/GenBank/DDBJ whole genome shotgun (WGS) entry which is preliminary data.</text>
</comment>
<evidence type="ECO:0000259" key="3">
    <source>
        <dbReference type="Pfam" id="PF00733"/>
    </source>
</evidence>
<dbReference type="Gene3D" id="3.40.50.620">
    <property type="entry name" value="HUPs"/>
    <property type="match status" value="1"/>
</dbReference>
<dbReference type="Proteomes" id="UP001206925">
    <property type="component" value="Unassembled WGS sequence"/>
</dbReference>
<dbReference type="InterPro" id="IPR050795">
    <property type="entry name" value="Asn_Synthetase"/>
</dbReference>
<dbReference type="CDD" id="cd01991">
    <property type="entry name" value="Asn_synthase_B_C"/>
    <property type="match status" value="1"/>
</dbReference>
<name>A0AAD5C0E0_AMBAR</name>
<feature type="domain" description="Asparagine synthetase" evidence="3">
    <location>
        <begin position="80"/>
        <end position="170"/>
    </location>
</feature>
<evidence type="ECO:0000256" key="2">
    <source>
        <dbReference type="ARBA" id="ARBA00022840"/>
    </source>
</evidence>